<evidence type="ECO:0000313" key="16">
    <source>
        <dbReference type="Proteomes" id="UP000032633"/>
    </source>
</evidence>
<dbReference type="FunFam" id="3.20.20.20:FF:000006">
    <property type="entry name" value="Dihydropteroate synthase"/>
    <property type="match status" value="1"/>
</dbReference>
<evidence type="ECO:0000256" key="3">
    <source>
        <dbReference type="ARBA" id="ARBA00004763"/>
    </source>
</evidence>
<dbReference type="GO" id="GO:0046656">
    <property type="term" value="P:folic acid biosynthetic process"/>
    <property type="evidence" value="ECO:0007669"/>
    <property type="project" value="UniProtKB-KW"/>
</dbReference>
<evidence type="ECO:0000256" key="11">
    <source>
        <dbReference type="ARBA" id="ARBA00030193"/>
    </source>
</evidence>
<reference evidence="15 16" key="1">
    <citation type="journal article" date="2015" name="J. Biotechnol.">
        <title>Complete genome sequence of Paenibacillus beijingensis 7188(T) (=DSM 24997(T)), a novel rhizobacterium from jujube garden soil.</title>
        <authorList>
            <person name="Kwak Y."/>
            <person name="Shin J.H."/>
        </authorList>
    </citation>
    <scope>NUCLEOTIDE SEQUENCE [LARGE SCALE GENOMIC DNA]</scope>
    <source>
        <strain evidence="15 16">DSM 24997</strain>
    </source>
</reference>
<dbReference type="PROSITE" id="PS00793">
    <property type="entry name" value="DHPS_2"/>
    <property type="match status" value="1"/>
</dbReference>
<dbReference type="PROSITE" id="PS00792">
    <property type="entry name" value="DHPS_1"/>
    <property type="match status" value="1"/>
</dbReference>
<dbReference type="GO" id="GO:0046654">
    <property type="term" value="P:tetrahydrofolate biosynthetic process"/>
    <property type="evidence" value="ECO:0007669"/>
    <property type="project" value="UniProtKB-UniPathway"/>
</dbReference>
<evidence type="ECO:0000256" key="1">
    <source>
        <dbReference type="ARBA" id="ARBA00000012"/>
    </source>
</evidence>
<dbReference type="PANTHER" id="PTHR20941">
    <property type="entry name" value="FOLATE SYNTHESIS PROTEINS"/>
    <property type="match status" value="1"/>
</dbReference>
<protein>
    <recommendedName>
        <fullName evidence="6 13">Dihydropteroate synthase</fullName>
        <shortName evidence="13">DHPS</shortName>
        <ecNumber evidence="5 13">2.5.1.15</ecNumber>
    </recommendedName>
    <alternativeName>
        <fullName evidence="11 13">Dihydropteroate pyrophosphorylase</fullName>
    </alternativeName>
</protein>
<comment type="catalytic activity">
    <reaction evidence="1">
        <text>(7,8-dihydropterin-6-yl)methyl diphosphate + 4-aminobenzoate = 7,8-dihydropteroate + diphosphate</text>
        <dbReference type="Rhea" id="RHEA:19949"/>
        <dbReference type="ChEBI" id="CHEBI:17836"/>
        <dbReference type="ChEBI" id="CHEBI:17839"/>
        <dbReference type="ChEBI" id="CHEBI:33019"/>
        <dbReference type="ChEBI" id="CHEBI:72950"/>
        <dbReference type="EC" id="2.5.1.15"/>
    </reaction>
</comment>
<dbReference type="GO" id="GO:0004156">
    <property type="term" value="F:dihydropteroate synthase activity"/>
    <property type="evidence" value="ECO:0007669"/>
    <property type="project" value="UniProtKB-EC"/>
</dbReference>
<dbReference type="AlphaFoldDB" id="A0A0D5NI61"/>
<evidence type="ECO:0000313" key="15">
    <source>
        <dbReference type="EMBL" id="AJY74966.1"/>
    </source>
</evidence>
<dbReference type="PANTHER" id="PTHR20941:SF1">
    <property type="entry name" value="FOLIC ACID SYNTHESIS PROTEIN FOL1"/>
    <property type="match status" value="1"/>
</dbReference>
<evidence type="ECO:0000256" key="12">
    <source>
        <dbReference type="ARBA" id="ARBA00053449"/>
    </source>
</evidence>
<dbReference type="Gene3D" id="3.20.20.20">
    <property type="entry name" value="Dihydropteroate synthase-like"/>
    <property type="match status" value="1"/>
</dbReference>
<dbReference type="PROSITE" id="PS50972">
    <property type="entry name" value="PTERIN_BINDING"/>
    <property type="match status" value="1"/>
</dbReference>
<feature type="domain" description="Pterin-binding" evidence="14">
    <location>
        <begin position="29"/>
        <end position="276"/>
    </location>
</feature>
<dbReference type="HOGENOM" id="CLU_008023_0_2_9"/>
<dbReference type="Proteomes" id="UP000032633">
    <property type="component" value="Chromosome"/>
</dbReference>
<evidence type="ECO:0000256" key="2">
    <source>
        <dbReference type="ARBA" id="ARBA00001946"/>
    </source>
</evidence>
<evidence type="ECO:0000256" key="5">
    <source>
        <dbReference type="ARBA" id="ARBA00012458"/>
    </source>
</evidence>
<reference evidence="16" key="2">
    <citation type="submission" date="2015-03" db="EMBL/GenBank/DDBJ databases">
        <title>Genome sequence of Paenibacillus beijingensis strain DSM 24997T.</title>
        <authorList>
            <person name="Kwak Y."/>
            <person name="Shin J.-H."/>
        </authorList>
    </citation>
    <scope>NUCLEOTIDE SEQUENCE [LARGE SCALE GENOMIC DNA]</scope>
    <source>
        <strain evidence="16">DSM 24997</strain>
    </source>
</reference>
<dbReference type="InterPro" id="IPR045031">
    <property type="entry name" value="DHP_synth-like"/>
</dbReference>
<dbReference type="RefSeq" id="WP_045670399.1">
    <property type="nucleotide sequence ID" value="NZ_CP011058.1"/>
</dbReference>
<dbReference type="PATRIC" id="fig|1126833.4.peg.2347"/>
<dbReference type="InterPro" id="IPR000489">
    <property type="entry name" value="Pterin-binding_dom"/>
</dbReference>
<dbReference type="UniPathway" id="UPA00077">
    <property type="reaction ID" value="UER00156"/>
</dbReference>
<evidence type="ECO:0000256" key="13">
    <source>
        <dbReference type="RuleBase" id="RU361205"/>
    </source>
</evidence>
<keyword evidence="7 13" id="KW-0808">Transferase</keyword>
<keyword evidence="8 13" id="KW-0479">Metal-binding</keyword>
<comment type="cofactor">
    <cofactor evidence="2 13">
        <name>Mg(2+)</name>
        <dbReference type="ChEBI" id="CHEBI:18420"/>
    </cofactor>
</comment>
<comment type="similarity">
    <text evidence="4 13">Belongs to the DHPS family.</text>
</comment>
<dbReference type="KEGG" id="pbj:VN24_10640"/>
<gene>
    <name evidence="15" type="ORF">VN24_10640</name>
</gene>
<evidence type="ECO:0000256" key="7">
    <source>
        <dbReference type="ARBA" id="ARBA00022679"/>
    </source>
</evidence>
<dbReference type="NCBIfam" id="TIGR01496">
    <property type="entry name" value="DHPS"/>
    <property type="match status" value="1"/>
</dbReference>
<dbReference type="OrthoDB" id="9811744at2"/>
<dbReference type="InterPro" id="IPR006390">
    <property type="entry name" value="DHP_synth_dom"/>
</dbReference>
<dbReference type="EC" id="2.5.1.15" evidence="5 13"/>
<dbReference type="InterPro" id="IPR011005">
    <property type="entry name" value="Dihydropteroate_synth-like_sf"/>
</dbReference>
<accession>A0A0D5NI61</accession>
<evidence type="ECO:0000256" key="10">
    <source>
        <dbReference type="ARBA" id="ARBA00022909"/>
    </source>
</evidence>
<keyword evidence="9 13" id="KW-0460">Magnesium</keyword>
<dbReference type="GO" id="GO:0005829">
    <property type="term" value="C:cytosol"/>
    <property type="evidence" value="ECO:0007669"/>
    <property type="project" value="TreeGrafter"/>
</dbReference>
<sequence>MYVRQTDYEVPRRKYEWADGVRLELGERTLIMGILNATPDSFSDGGRFDTVEKAVLHARRMVEEGADLIDIGGESTRPGSEAVAVEEELRRVIPVVEALRRALPGVPLSIDTYKAETARQSLEAGAHIINDVWGLKGDGRMAAVAAEYGCPVILSHNRHAGDYIDLVGDVVADLKGSIALAKHAGVEEANIWLDPGIGFAKTYEDNLQLMGRLTELSALGYPVLLGTSRKRFIRHTLNLPVDDLVEGTAATVGAGIMQGCQIVRVHDVRAIKRFASMTDAIVYGPAESRKA</sequence>
<evidence type="ECO:0000256" key="8">
    <source>
        <dbReference type="ARBA" id="ARBA00022723"/>
    </source>
</evidence>
<organism evidence="15 16">
    <name type="scientific">Paenibacillus beijingensis</name>
    <dbReference type="NCBI Taxonomy" id="1126833"/>
    <lineage>
        <taxon>Bacteria</taxon>
        <taxon>Bacillati</taxon>
        <taxon>Bacillota</taxon>
        <taxon>Bacilli</taxon>
        <taxon>Bacillales</taxon>
        <taxon>Paenibacillaceae</taxon>
        <taxon>Paenibacillus</taxon>
    </lineage>
</organism>
<evidence type="ECO:0000256" key="6">
    <source>
        <dbReference type="ARBA" id="ARBA00016919"/>
    </source>
</evidence>
<evidence type="ECO:0000256" key="4">
    <source>
        <dbReference type="ARBA" id="ARBA00009503"/>
    </source>
</evidence>
<dbReference type="GO" id="GO:0046872">
    <property type="term" value="F:metal ion binding"/>
    <property type="evidence" value="ECO:0007669"/>
    <property type="project" value="UniProtKB-KW"/>
</dbReference>
<name>A0A0D5NI61_9BACL</name>
<dbReference type="STRING" id="1126833.VN24_10640"/>
<dbReference type="Pfam" id="PF00809">
    <property type="entry name" value="Pterin_bind"/>
    <property type="match status" value="1"/>
</dbReference>
<keyword evidence="10 13" id="KW-0289">Folate biosynthesis</keyword>
<dbReference type="CDD" id="cd00739">
    <property type="entry name" value="DHPS"/>
    <property type="match status" value="1"/>
</dbReference>
<comment type="pathway">
    <text evidence="3 13">Cofactor biosynthesis; tetrahydrofolate biosynthesis; 7,8-dihydrofolate from 2-amino-4-hydroxy-6-hydroxymethyl-7,8-dihydropteridine diphosphate and 4-aminobenzoate: step 1/2.</text>
</comment>
<evidence type="ECO:0000259" key="14">
    <source>
        <dbReference type="PROSITE" id="PS50972"/>
    </source>
</evidence>
<dbReference type="SUPFAM" id="SSF51717">
    <property type="entry name" value="Dihydropteroate synthetase-like"/>
    <property type="match status" value="1"/>
</dbReference>
<dbReference type="EMBL" id="CP011058">
    <property type="protein sequence ID" value="AJY74966.1"/>
    <property type="molecule type" value="Genomic_DNA"/>
</dbReference>
<proteinExistence type="inferred from homology"/>
<evidence type="ECO:0000256" key="9">
    <source>
        <dbReference type="ARBA" id="ARBA00022842"/>
    </source>
</evidence>
<comment type="function">
    <text evidence="12 13">Catalyzes the condensation of para-aminobenzoate (pABA) with 6-hydroxymethyl-7,8-dihydropterin diphosphate (DHPt-PP) to form 7,8-dihydropteroate (H2Pte), the immediate precursor of folate derivatives.</text>
</comment>
<keyword evidence="16" id="KW-1185">Reference proteome</keyword>